<dbReference type="InterPro" id="IPR000504">
    <property type="entry name" value="RRM_dom"/>
</dbReference>
<dbReference type="SMART" id="SM00360">
    <property type="entry name" value="RRM"/>
    <property type="match status" value="1"/>
</dbReference>
<dbReference type="PROSITE" id="PS50177">
    <property type="entry name" value="NTF2_DOMAIN"/>
    <property type="match status" value="1"/>
</dbReference>
<evidence type="ECO:0000256" key="1">
    <source>
        <dbReference type="ARBA" id="ARBA00004210"/>
    </source>
</evidence>
<dbReference type="SUPFAM" id="SSF54928">
    <property type="entry name" value="RNA-binding domain, RBD"/>
    <property type="match status" value="1"/>
</dbReference>
<evidence type="ECO:0000259" key="5">
    <source>
        <dbReference type="PROSITE" id="PS50102"/>
    </source>
</evidence>
<evidence type="ECO:0000256" key="3">
    <source>
        <dbReference type="PROSITE-ProRule" id="PRU00176"/>
    </source>
</evidence>
<feature type="domain" description="NTF2" evidence="6">
    <location>
        <begin position="11"/>
        <end position="130"/>
    </location>
</feature>
<feature type="domain" description="RRM" evidence="5">
    <location>
        <begin position="394"/>
        <end position="477"/>
    </location>
</feature>
<dbReference type="PANTHER" id="PTHR10693">
    <property type="entry name" value="RAS GTPASE-ACTIVATING PROTEIN-BINDING PROTEIN"/>
    <property type="match status" value="1"/>
</dbReference>
<feature type="region of interest" description="Disordered" evidence="4">
    <location>
        <begin position="153"/>
        <end position="186"/>
    </location>
</feature>
<dbReference type="FunFam" id="3.10.450.50:FF:000015">
    <property type="entry name" value="Ras GTPase-activating protein-binding protein 2"/>
    <property type="match status" value="1"/>
</dbReference>
<dbReference type="InterPro" id="IPR039539">
    <property type="entry name" value="Ras_GTPase_bind_prot"/>
</dbReference>
<dbReference type="EMBL" id="GGLE01001506">
    <property type="protein sequence ID" value="MBY05632.1"/>
    <property type="molecule type" value="Transcribed_RNA"/>
</dbReference>
<protein>
    <submittedName>
        <fullName evidence="7">Putative ras gtpase-activating protein-binding protein 2-like isoform x3</fullName>
    </submittedName>
</protein>
<organism evidence="7">
    <name type="scientific">Ornithodoros turicata</name>
    <dbReference type="NCBI Taxonomy" id="34597"/>
    <lineage>
        <taxon>Eukaryota</taxon>
        <taxon>Metazoa</taxon>
        <taxon>Ecdysozoa</taxon>
        <taxon>Arthropoda</taxon>
        <taxon>Chelicerata</taxon>
        <taxon>Arachnida</taxon>
        <taxon>Acari</taxon>
        <taxon>Parasitiformes</taxon>
        <taxon>Ixodida</taxon>
        <taxon>Ixodoidea</taxon>
        <taxon>Argasidae</taxon>
        <taxon>Ornithodorinae</taxon>
        <taxon>Ornithodoros</taxon>
    </lineage>
</organism>
<dbReference type="GO" id="GO:0005829">
    <property type="term" value="C:cytosol"/>
    <property type="evidence" value="ECO:0007669"/>
    <property type="project" value="TreeGrafter"/>
</dbReference>
<feature type="region of interest" description="Disordered" evidence="4">
    <location>
        <begin position="316"/>
        <end position="388"/>
    </location>
</feature>
<evidence type="ECO:0000256" key="2">
    <source>
        <dbReference type="ARBA" id="ARBA00022884"/>
    </source>
</evidence>
<evidence type="ECO:0000313" key="7">
    <source>
        <dbReference type="EMBL" id="MBY05632.1"/>
    </source>
</evidence>
<dbReference type="RefSeq" id="XP_064457813.1">
    <property type="nucleotide sequence ID" value="XM_064601743.1"/>
</dbReference>
<dbReference type="InterPro" id="IPR018222">
    <property type="entry name" value="Nuclear_transport_factor_2_euk"/>
</dbReference>
<dbReference type="PROSITE" id="PS50102">
    <property type="entry name" value="RRM"/>
    <property type="match status" value="1"/>
</dbReference>
<dbReference type="CTD" id="47998"/>
<dbReference type="InterPro" id="IPR002075">
    <property type="entry name" value="NTF2_dom"/>
</dbReference>
<dbReference type="AlphaFoldDB" id="A0A2R5L822"/>
<comment type="subcellular location">
    <subcellularLocation>
        <location evidence="1">Cytoplasm</location>
        <location evidence="1">Stress granule</location>
    </subcellularLocation>
</comment>
<reference evidence="7" key="1">
    <citation type="submission" date="2018-03" db="EMBL/GenBank/DDBJ databases">
        <title>The relapsing fever spirochete Borrelia turicatae persists in the highly oxidative environment of its soft-bodied tick vector.</title>
        <authorList>
            <person name="Bourret T.J."/>
            <person name="Boyle W.K."/>
            <person name="Valenzuela J.G."/>
            <person name="Oliveira F."/>
            <person name="Lopez J.E."/>
        </authorList>
    </citation>
    <scope>NUCLEOTIDE SEQUENCE</scope>
    <source>
        <strain evidence="7">Kansas strain/isolate</strain>
        <tissue evidence="7">Salivary glands</tissue>
    </source>
</reference>
<evidence type="ECO:0000256" key="4">
    <source>
        <dbReference type="SAM" id="MobiDB-lite"/>
    </source>
</evidence>
<keyword evidence="2 3" id="KW-0694">RNA-binding</keyword>
<dbReference type="KEGG" id="oti:135368458"/>
<dbReference type="Pfam" id="PF02136">
    <property type="entry name" value="NTF2"/>
    <property type="match status" value="1"/>
</dbReference>
<accession>A0A2R5L822</accession>
<sequence>MVMETPNAVCIGREFVRQYYTVLNKSPECLHRFYSQDSSFVHGGSEKTEKGSCVTGQQDIHWRIMQLDFRDCHAKIRQVDSHSTLGDGVVVQVTGELSNAGQPMRRFMQTFVLAPQTPRKYYVRNDIFCYQDEVFTDNEDENGDEAVTCVQDGGEETSAAEEAVPHEMTNGVPPSPSSPPQAATAPYYEQQELVRNGTSQTMEVLSAPSAGVQQAGHTTADVTSPVQQQVVLSDSSHEVAAQPSNWEEEEPAPVATTLASGNTSQTSQEAKTYANMVSKNSAPGFTSLNQTPPAPFGGAIHVTSAPVASLPRFTGEVVSGGLPPRDQPPQQQRFVSGAARTRNRGAGMGQTPPRRTEQQREVNQQQQQSSPPGGDEGLGSLGAPQRKTQYPDTQQVFVGNLHHSIREDEVKQRFAEFGKVLEFRINSKPNAKMPGGKVVPNCGFVVFDSPEAVQAVLEKNKEIKIGDHRLNVEEKKTKQRLAETRGVAPFSVPPQRGGGSGGNTGSAGGRGRGIGGRGGTFSRGSRNASSYVARH</sequence>
<dbReference type="SUPFAM" id="SSF54427">
    <property type="entry name" value="NTF2-like"/>
    <property type="match status" value="1"/>
</dbReference>
<dbReference type="Gene3D" id="3.30.70.330">
    <property type="match status" value="1"/>
</dbReference>
<dbReference type="RefSeq" id="XP_064457814.1">
    <property type="nucleotide sequence ID" value="XM_064601744.1"/>
</dbReference>
<dbReference type="PANTHER" id="PTHR10693:SF20">
    <property type="entry name" value="AT27578P"/>
    <property type="match status" value="1"/>
</dbReference>
<dbReference type="Gene3D" id="3.10.450.50">
    <property type="match status" value="1"/>
</dbReference>
<dbReference type="CDD" id="cd00780">
    <property type="entry name" value="NTF2"/>
    <property type="match status" value="1"/>
</dbReference>
<dbReference type="GO" id="GO:0010494">
    <property type="term" value="C:cytoplasmic stress granule"/>
    <property type="evidence" value="ECO:0007669"/>
    <property type="project" value="UniProtKB-SubCell"/>
</dbReference>
<dbReference type="GeneID" id="135368458"/>
<dbReference type="Pfam" id="PF00076">
    <property type="entry name" value="RRM_1"/>
    <property type="match status" value="1"/>
</dbReference>
<dbReference type="InterPro" id="IPR035979">
    <property type="entry name" value="RBD_domain_sf"/>
</dbReference>
<dbReference type="InterPro" id="IPR012677">
    <property type="entry name" value="Nucleotide-bd_a/b_plait_sf"/>
</dbReference>
<evidence type="ECO:0000259" key="6">
    <source>
        <dbReference type="PROSITE" id="PS50177"/>
    </source>
</evidence>
<dbReference type="GO" id="GO:0003729">
    <property type="term" value="F:mRNA binding"/>
    <property type="evidence" value="ECO:0007669"/>
    <property type="project" value="TreeGrafter"/>
</dbReference>
<dbReference type="GO" id="GO:1990904">
    <property type="term" value="C:ribonucleoprotein complex"/>
    <property type="evidence" value="ECO:0007669"/>
    <property type="project" value="TreeGrafter"/>
</dbReference>
<proteinExistence type="predicted"/>
<name>A0A2R5L822_9ACAR</name>
<feature type="region of interest" description="Disordered" evidence="4">
    <location>
        <begin position="475"/>
        <end position="535"/>
    </location>
</feature>
<feature type="compositionally biased region" description="Gly residues" evidence="4">
    <location>
        <begin position="496"/>
        <end position="521"/>
    </location>
</feature>
<dbReference type="InterPro" id="IPR032710">
    <property type="entry name" value="NTF2-like_dom_sf"/>
</dbReference>